<reference evidence="1 2" key="1">
    <citation type="submission" date="2021-06" db="EMBL/GenBank/DDBJ databases">
        <title>Caerostris extrusa draft genome.</title>
        <authorList>
            <person name="Kono N."/>
            <person name="Arakawa K."/>
        </authorList>
    </citation>
    <scope>NUCLEOTIDE SEQUENCE [LARGE SCALE GENOMIC DNA]</scope>
</reference>
<comment type="caution">
    <text evidence="1">The sequence shown here is derived from an EMBL/GenBank/DDBJ whole genome shotgun (WGS) entry which is preliminary data.</text>
</comment>
<name>A0AAV4X9J0_CAEEX</name>
<dbReference type="EMBL" id="BPLR01017328">
    <property type="protein sequence ID" value="GIY90569.1"/>
    <property type="molecule type" value="Genomic_DNA"/>
</dbReference>
<sequence>MFGGVEQNQIVGEGFLRNNIVLSEDPKRFLSVKKICSKNSVSLLFLKNINLVGITIPLTPIFTVVVRISVFRTCLSARPCPRYHYQILGHSL</sequence>
<dbReference type="Proteomes" id="UP001054945">
    <property type="component" value="Unassembled WGS sequence"/>
</dbReference>
<organism evidence="1 2">
    <name type="scientific">Caerostris extrusa</name>
    <name type="common">Bark spider</name>
    <name type="synonym">Caerostris bankana</name>
    <dbReference type="NCBI Taxonomy" id="172846"/>
    <lineage>
        <taxon>Eukaryota</taxon>
        <taxon>Metazoa</taxon>
        <taxon>Ecdysozoa</taxon>
        <taxon>Arthropoda</taxon>
        <taxon>Chelicerata</taxon>
        <taxon>Arachnida</taxon>
        <taxon>Araneae</taxon>
        <taxon>Araneomorphae</taxon>
        <taxon>Entelegynae</taxon>
        <taxon>Araneoidea</taxon>
        <taxon>Araneidae</taxon>
        <taxon>Caerostris</taxon>
    </lineage>
</organism>
<gene>
    <name evidence="1" type="ORF">CEXT_616491</name>
</gene>
<protein>
    <submittedName>
        <fullName evidence="1">Uncharacterized protein</fullName>
    </submittedName>
</protein>
<proteinExistence type="predicted"/>
<evidence type="ECO:0000313" key="1">
    <source>
        <dbReference type="EMBL" id="GIY90569.1"/>
    </source>
</evidence>
<evidence type="ECO:0000313" key="2">
    <source>
        <dbReference type="Proteomes" id="UP001054945"/>
    </source>
</evidence>
<accession>A0AAV4X9J0</accession>
<dbReference type="AlphaFoldDB" id="A0AAV4X9J0"/>
<keyword evidence="2" id="KW-1185">Reference proteome</keyword>